<proteinExistence type="inferred from homology"/>
<dbReference type="GO" id="GO:0016020">
    <property type="term" value="C:membrane"/>
    <property type="evidence" value="ECO:0007669"/>
    <property type="project" value="UniProtKB-SubCell"/>
</dbReference>
<dbReference type="PANTHER" id="PTHR12246">
    <property type="entry name" value="PALMITOYLTRANSFERASE ZDHHC16"/>
    <property type="match status" value="1"/>
</dbReference>
<evidence type="ECO:0000313" key="10">
    <source>
        <dbReference type="EMBL" id="CAG6521478.1"/>
    </source>
</evidence>
<sequence length="438" mass="50718">MTSGILTVFWRFFHWGPLTAITIIKSITFMTLYMNAMWWPPNRSLGGFINQTIFLILSASTGFNFVMASLIGPKFLPLRWRPKNPKDEQFLQFCSSCEGFKAPRSHHCRKCDRCVIKMDHHCPWINHCVGWGNHAYFTSFLAFAVAGCLHATVILFGSLYAGLHRDWYVYYGQYSKATVHLGLWSLILGVFNIGLAIGVIIAVGMLLFFQVRAIVNNRTGIEDWIVEKAKHRREGTEETFRYPYDLGKWKNIMQVASLTCSPIGNGVEWAIAEGCDQFTLTREQLKQKSEKRARTRTYSINRSVSGSWIPLWSQGCRVCLSPPLTDEPRIKLDVGDVVRVTRWRKHWLFGEKVLEESEEPERNGTVQKAQRKQKQHKKKSDQPEVEEPKKEEEEEVLSSKTPHRRIRGWFPRQCAVELVEDDDDTEQQKHFSEKKKNK</sequence>
<reference evidence="10" key="1">
    <citation type="submission" date="2021-05" db="EMBL/GenBank/DDBJ databases">
        <authorList>
            <person name="Alioto T."/>
            <person name="Alioto T."/>
            <person name="Gomez Garrido J."/>
        </authorList>
    </citation>
    <scope>NUCLEOTIDE SEQUENCE</scope>
</reference>
<comment type="similarity">
    <text evidence="7">Belongs to the DHHC palmitoyltransferase family.</text>
</comment>
<dbReference type="EMBL" id="HBUE01183215">
    <property type="protein sequence ID" value="CAG6521478.1"/>
    <property type="molecule type" value="Transcribed_RNA"/>
</dbReference>
<evidence type="ECO:0000256" key="4">
    <source>
        <dbReference type="ARBA" id="ARBA00022989"/>
    </source>
</evidence>
<feature type="compositionally biased region" description="Basic and acidic residues" evidence="8">
    <location>
        <begin position="380"/>
        <end position="391"/>
    </location>
</feature>
<feature type="transmembrane region" description="Helical" evidence="7">
    <location>
        <begin position="53"/>
        <end position="76"/>
    </location>
</feature>
<evidence type="ECO:0000256" key="1">
    <source>
        <dbReference type="ARBA" id="ARBA00004141"/>
    </source>
</evidence>
<feature type="region of interest" description="Disordered" evidence="8">
    <location>
        <begin position="358"/>
        <end position="402"/>
    </location>
</feature>
<evidence type="ECO:0000256" key="8">
    <source>
        <dbReference type="SAM" id="MobiDB-lite"/>
    </source>
</evidence>
<accession>A0A8D8E1J3</accession>
<keyword evidence="5 7" id="KW-0472">Membrane</keyword>
<dbReference type="GO" id="GO:0019706">
    <property type="term" value="F:protein-cysteine S-palmitoyltransferase activity"/>
    <property type="evidence" value="ECO:0007669"/>
    <property type="project" value="UniProtKB-EC"/>
</dbReference>
<keyword evidence="3 7" id="KW-0812">Transmembrane</keyword>
<feature type="transmembrane region" description="Helical" evidence="7">
    <location>
        <begin position="12"/>
        <end position="33"/>
    </location>
</feature>
<dbReference type="AlphaFoldDB" id="A0A8D8E1J3"/>
<evidence type="ECO:0000256" key="5">
    <source>
        <dbReference type="ARBA" id="ARBA00023136"/>
    </source>
</evidence>
<feature type="transmembrane region" description="Helical" evidence="7">
    <location>
        <begin position="140"/>
        <end position="163"/>
    </location>
</feature>
<keyword evidence="6 7" id="KW-0012">Acyltransferase</keyword>
<dbReference type="InterPro" id="IPR001594">
    <property type="entry name" value="Palmitoyltrfase_DHHC"/>
</dbReference>
<keyword evidence="4 7" id="KW-1133">Transmembrane helix</keyword>
<comment type="domain">
    <text evidence="7">The DHHC domain is required for palmitoyltransferase activity.</text>
</comment>
<dbReference type="EC" id="2.3.1.225" evidence="7"/>
<dbReference type="InterPro" id="IPR039859">
    <property type="entry name" value="PFA4/ZDH16/20/ERF2-like"/>
</dbReference>
<keyword evidence="2 7" id="KW-0808">Transferase</keyword>
<evidence type="ECO:0000256" key="3">
    <source>
        <dbReference type="ARBA" id="ARBA00022692"/>
    </source>
</evidence>
<evidence type="ECO:0000259" key="9">
    <source>
        <dbReference type="Pfam" id="PF01529"/>
    </source>
</evidence>
<dbReference type="Pfam" id="PF01529">
    <property type="entry name" value="DHHC"/>
    <property type="match status" value="1"/>
</dbReference>
<evidence type="ECO:0000256" key="6">
    <source>
        <dbReference type="ARBA" id="ARBA00023315"/>
    </source>
</evidence>
<evidence type="ECO:0000256" key="7">
    <source>
        <dbReference type="RuleBase" id="RU079119"/>
    </source>
</evidence>
<comment type="subcellular location">
    <subcellularLocation>
        <location evidence="1">Membrane</location>
        <topology evidence="1">Multi-pass membrane protein</topology>
    </subcellularLocation>
</comment>
<protein>
    <recommendedName>
        <fullName evidence="7">Palmitoyltransferase</fullName>
        <ecNumber evidence="7">2.3.1.225</ecNumber>
    </recommendedName>
</protein>
<evidence type="ECO:0000256" key="2">
    <source>
        <dbReference type="ARBA" id="ARBA00022679"/>
    </source>
</evidence>
<feature type="compositionally biased region" description="Basic residues" evidence="8">
    <location>
        <begin position="369"/>
        <end position="379"/>
    </location>
</feature>
<organism evidence="10">
    <name type="scientific">Culex pipiens</name>
    <name type="common">House mosquito</name>
    <dbReference type="NCBI Taxonomy" id="7175"/>
    <lineage>
        <taxon>Eukaryota</taxon>
        <taxon>Metazoa</taxon>
        <taxon>Ecdysozoa</taxon>
        <taxon>Arthropoda</taxon>
        <taxon>Hexapoda</taxon>
        <taxon>Insecta</taxon>
        <taxon>Pterygota</taxon>
        <taxon>Neoptera</taxon>
        <taxon>Endopterygota</taxon>
        <taxon>Diptera</taxon>
        <taxon>Nematocera</taxon>
        <taxon>Culicoidea</taxon>
        <taxon>Culicidae</taxon>
        <taxon>Culicinae</taxon>
        <taxon>Culicini</taxon>
        <taxon>Culex</taxon>
        <taxon>Culex</taxon>
    </lineage>
</organism>
<feature type="domain" description="Palmitoyltransferase DHHC" evidence="9">
    <location>
        <begin position="90"/>
        <end position="224"/>
    </location>
</feature>
<dbReference type="PROSITE" id="PS50216">
    <property type="entry name" value="DHHC"/>
    <property type="match status" value="1"/>
</dbReference>
<dbReference type="EMBL" id="HBUE01288880">
    <property type="protein sequence ID" value="CAG6573076.1"/>
    <property type="molecule type" value="Transcribed_RNA"/>
</dbReference>
<name>A0A8D8E1J3_CULPI</name>
<feature type="transmembrane region" description="Helical" evidence="7">
    <location>
        <begin position="183"/>
        <end position="209"/>
    </location>
</feature>
<comment type="catalytic activity">
    <reaction evidence="7">
        <text>L-cysteinyl-[protein] + hexadecanoyl-CoA = S-hexadecanoyl-L-cysteinyl-[protein] + CoA</text>
        <dbReference type="Rhea" id="RHEA:36683"/>
        <dbReference type="Rhea" id="RHEA-COMP:10131"/>
        <dbReference type="Rhea" id="RHEA-COMP:11032"/>
        <dbReference type="ChEBI" id="CHEBI:29950"/>
        <dbReference type="ChEBI" id="CHEBI:57287"/>
        <dbReference type="ChEBI" id="CHEBI:57379"/>
        <dbReference type="ChEBI" id="CHEBI:74151"/>
        <dbReference type="EC" id="2.3.1.225"/>
    </reaction>
</comment>